<dbReference type="KEGG" id="orb:IPMB12_00170"/>
<dbReference type="SUPFAM" id="SSF49503">
    <property type="entry name" value="Cupredoxins"/>
    <property type="match status" value="3"/>
</dbReference>
<feature type="chain" id="PRO_5026321238" evidence="3">
    <location>
        <begin position="25"/>
        <end position="500"/>
    </location>
</feature>
<dbReference type="AlphaFoldDB" id="A0A6G9I8T0"/>
<reference evidence="6 7" key="1">
    <citation type="submission" date="2020-03" db="EMBL/GenBank/DDBJ databases">
        <title>Complete genome sequence of Orbus sp. IPMB12 (BCRC 80908).</title>
        <authorList>
            <person name="Lo W.-S."/>
            <person name="Chang T.-H."/>
            <person name="Kuo C.-H."/>
        </authorList>
    </citation>
    <scope>NUCLEOTIDE SEQUENCE [LARGE SCALE GENOMIC DNA]</scope>
    <source>
        <strain evidence="6 7">IPMB12</strain>
    </source>
</reference>
<evidence type="ECO:0000259" key="4">
    <source>
        <dbReference type="Pfam" id="PF07731"/>
    </source>
</evidence>
<dbReference type="InterPro" id="IPR011706">
    <property type="entry name" value="Cu-oxidase_C"/>
</dbReference>
<keyword evidence="2" id="KW-0560">Oxidoreductase</keyword>
<dbReference type="InterPro" id="IPR002355">
    <property type="entry name" value="Cu_oxidase_Cu_BS"/>
</dbReference>
<proteinExistence type="predicted"/>
<evidence type="ECO:0000259" key="5">
    <source>
        <dbReference type="Pfam" id="PF07732"/>
    </source>
</evidence>
<dbReference type="InParanoid" id="A0A6G9I8T0"/>
<dbReference type="FunCoup" id="A0A6G9I8T0">
    <property type="interactions" value="77"/>
</dbReference>
<keyword evidence="1" id="KW-0479">Metal-binding</keyword>
<evidence type="ECO:0000256" key="3">
    <source>
        <dbReference type="SAM" id="SignalP"/>
    </source>
</evidence>
<protein>
    <submittedName>
        <fullName evidence="6">Multicopper oxidase domain-containing protein</fullName>
    </submittedName>
</protein>
<gene>
    <name evidence="6" type="ORF">IPMB12_00170</name>
</gene>
<dbReference type="GO" id="GO:0030288">
    <property type="term" value="C:outer membrane-bounded periplasmic space"/>
    <property type="evidence" value="ECO:0007669"/>
    <property type="project" value="TreeGrafter"/>
</dbReference>
<evidence type="ECO:0000313" key="7">
    <source>
        <dbReference type="Proteomes" id="UP000501168"/>
    </source>
</evidence>
<dbReference type="Pfam" id="PF07732">
    <property type="entry name" value="Cu-oxidase_3"/>
    <property type="match status" value="1"/>
</dbReference>
<dbReference type="EMBL" id="CP050253">
    <property type="protein sequence ID" value="QIQ20232.1"/>
    <property type="molecule type" value="Genomic_DNA"/>
</dbReference>
<dbReference type="InterPro" id="IPR045087">
    <property type="entry name" value="Cu-oxidase_fam"/>
</dbReference>
<evidence type="ECO:0000313" key="6">
    <source>
        <dbReference type="EMBL" id="QIQ20232.1"/>
    </source>
</evidence>
<keyword evidence="7" id="KW-1185">Reference proteome</keyword>
<dbReference type="InterPro" id="IPR011707">
    <property type="entry name" value="Cu-oxidase-like_N"/>
</dbReference>
<keyword evidence="3" id="KW-0732">Signal</keyword>
<dbReference type="RefSeq" id="WP_166913777.1">
    <property type="nucleotide sequence ID" value="NZ_CP050253.1"/>
</dbReference>
<dbReference type="CDD" id="cd13881">
    <property type="entry name" value="CuRO_2_McoC_like"/>
    <property type="match status" value="1"/>
</dbReference>
<evidence type="ECO:0000256" key="2">
    <source>
        <dbReference type="ARBA" id="ARBA00023002"/>
    </source>
</evidence>
<dbReference type="PANTHER" id="PTHR11709:SF2">
    <property type="entry name" value="MULTICOPPER OXIDASE LPR1"/>
    <property type="match status" value="1"/>
</dbReference>
<feature type="domain" description="Plastocyanin-like" evidence="4">
    <location>
        <begin position="379"/>
        <end position="499"/>
    </location>
</feature>
<organism evidence="6 7">
    <name type="scientific">Zophobihabitans entericus</name>
    <dbReference type="NCBI Taxonomy" id="1635327"/>
    <lineage>
        <taxon>Bacteria</taxon>
        <taxon>Pseudomonadati</taxon>
        <taxon>Pseudomonadota</taxon>
        <taxon>Gammaproteobacteria</taxon>
        <taxon>Orbales</taxon>
        <taxon>Orbaceae</taxon>
        <taxon>Zophobihabitans</taxon>
    </lineage>
</organism>
<dbReference type="PANTHER" id="PTHR11709">
    <property type="entry name" value="MULTI-COPPER OXIDASE"/>
    <property type="match status" value="1"/>
</dbReference>
<dbReference type="Gene3D" id="2.60.40.420">
    <property type="entry name" value="Cupredoxins - blue copper proteins"/>
    <property type="match status" value="3"/>
</dbReference>
<dbReference type="InterPro" id="IPR008972">
    <property type="entry name" value="Cupredoxin"/>
</dbReference>
<dbReference type="PROSITE" id="PS00080">
    <property type="entry name" value="MULTICOPPER_OXIDASE2"/>
    <property type="match status" value="1"/>
</dbReference>
<name>A0A6G9I8T0_9GAMM</name>
<feature type="domain" description="Plastocyanin-like" evidence="5">
    <location>
        <begin position="94"/>
        <end position="206"/>
    </location>
</feature>
<evidence type="ECO:0000256" key="1">
    <source>
        <dbReference type="ARBA" id="ARBA00022723"/>
    </source>
</evidence>
<dbReference type="Proteomes" id="UP000501168">
    <property type="component" value="Chromosome"/>
</dbReference>
<feature type="signal peptide" evidence="3">
    <location>
        <begin position="1"/>
        <end position="24"/>
    </location>
</feature>
<dbReference type="Pfam" id="PF07731">
    <property type="entry name" value="Cu-oxidase_2"/>
    <property type="match status" value="1"/>
</dbReference>
<accession>A0A6G9I8T0</accession>
<dbReference type="GO" id="GO:0016491">
    <property type="term" value="F:oxidoreductase activity"/>
    <property type="evidence" value="ECO:0007669"/>
    <property type="project" value="UniProtKB-KW"/>
</dbReference>
<sequence length="500" mass="55537">MNRRNFLTRLGVLVSTAIVGRALANSGHNMPANTGHNMGHMGGMNSMQGHMGQNKLLPVSALPTGTPLPTLPLLKNTSQQANTFEATLHARPIKVTLTPEITTEFWAYNDSIPGPSIEVFEGDTIKITVKNDLPQPTTVHWHGLPVPADQDGNPQDEIPVGGSRVYTFTLPEGCAGTYWYHPHGHETVAEQAFRGLAGTLIVRAKNDPLVHLPEQQWLFSDLKLNSDGQIADNSMMDWMNGREGQFTLLNGSHQPKITLTEATRVRLWNACSGRYLNLNFPGCDVQLVGTDGGLMEKPYALEILLLSPGERAEVIVTPIQTATAMLQSFAYDRGKMGPKVIEIPRFLAEMGLTESKAPTLPSILRPLPQLGTATASKYLEYTEEMKMGSGMKFYINGKSHDMARIDLVSNAGEVEEWTIFNNSHMDHNFHIHGTQFTVVNYELDGDKRLPDYIGHKDTVNLRPYETVRIKIRQDLKGLRMYHCHILEHETLGMMGQLNVI</sequence>
<dbReference type="GO" id="GO:0005507">
    <property type="term" value="F:copper ion binding"/>
    <property type="evidence" value="ECO:0007669"/>
    <property type="project" value="InterPro"/>
</dbReference>